<evidence type="ECO:0000313" key="8">
    <source>
        <dbReference type="Proteomes" id="UP001473302"/>
    </source>
</evidence>
<dbReference type="Pfam" id="PF02891">
    <property type="entry name" value="zf-MIZ"/>
    <property type="match status" value="1"/>
</dbReference>
<name>A0ABP9YX82_9FUNG</name>
<evidence type="ECO:0000256" key="5">
    <source>
        <dbReference type="SAM" id="MobiDB-lite"/>
    </source>
</evidence>
<dbReference type="Gene3D" id="3.30.40.10">
    <property type="entry name" value="Zinc/RING finger domain, C3HC4 (zinc finger)"/>
    <property type="match status" value="1"/>
</dbReference>
<keyword evidence="3" id="KW-0862">Zinc</keyword>
<protein>
    <recommendedName>
        <fullName evidence="6">SP-RING-type domain-containing protein</fullName>
    </recommendedName>
</protein>
<evidence type="ECO:0000256" key="3">
    <source>
        <dbReference type="ARBA" id="ARBA00022833"/>
    </source>
</evidence>
<keyword evidence="8" id="KW-1185">Reference proteome</keyword>
<dbReference type="PROSITE" id="PS51044">
    <property type="entry name" value="ZF_SP_RING"/>
    <property type="match status" value="1"/>
</dbReference>
<evidence type="ECO:0000256" key="1">
    <source>
        <dbReference type="ARBA" id="ARBA00022723"/>
    </source>
</evidence>
<evidence type="ECO:0000259" key="6">
    <source>
        <dbReference type="PROSITE" id="PS51044"/>
    </source>
</evidence>
<accession>A0ABP9YX82</accession>
<sequence>MNINLYRRRRLRSTQPILTRVQIRDLGRKIGFTSFRQSVEFFMDPYNYFKLSKIKMADIHQYLLDQGITHEKCPTTHIRQGDHSRVLISILFPGYPIIKASEQHYRDLRENRSPQAKVIDLAYDQLPVTDKFERLEELYSTPVDWHQRESKSKEYTVEIPLKRLNRSILVEGHASSKLNVRLFLYLWVSERMAWTPSSVCLSVDHSAKDCLSAQDKKLHEYGFNHIDITETTDAITKANRRSTGSLPFTFTFHGKRPNIRHVSVCAVVEKSSQELTSQLYVQTASLYIGQAMESSSRNVPLAQATQKQVIEQLRPFDLKDKLYLPKTETIFLSCAEKFLTAWNNHDKEDKEEDDKDIEIYTGGEYISVLDPIMLSRIEHPTRCIFCAHNTCFDAEVFFKFQVTSMQWKCPICLVKIRGIQDLYIDYHAKLALKKYPNEERFLLEKNDVYLPIEPLAPVQVDMKNIPEKRNVAEIISLDDDGDDADSELTSKRQRS</sequence>
<evidence type="ECO:0000256" key="4">
    <source>
        <dbReference type="PROSITE-ProRule" id="PRU00452"/>
    </source>
</evidence>
<feature type="domain" description="SP-RING-type" evidence="6">
    <location>
        <begin position="353"/>
        <end position="437"/>
    </location>
</feature>
<dbReference type="Proteomes" id="UP001473302">
    <property type="component" value="Unassembled WGS sequence"/>
</dbReference>
<dbReference type="InterPro" id="IPR013083">
    <property type="entry name" value="Znf_RING/FYVE/PHD"/>
</dbReference>
<proteinExistence type="predicted"/>
<gene>
    <name evidence="7" type="ORF">MFLAVUS_004893</name>
</gene>
<evidence type="ECO:0000256" key="2">
    <source>
        <dbReference type="ARBA" id="ARBA00022771"/>
    </source>
</evidence>
<dbReference type="PANTHER" id="PTHR10782">
    <property type="entry name" value="ZINC FINGER MIZ DOMAIN-CONTAINING PROTEIN"/>
    <property type="match status" value="1"/>
</dbReference>
<reference evidence="7 8" key="1">
    <citation type="submission" date="2024-04" db="EMBL/GenBank/DDBJ databases">
        <title>genome sequences of Mucor flavus KT1a and Helicostylum pulchrum KT1b strains isolated from the surface of a dry-aged beef.</title>
        <authorList>
            <person name="Toyotome T."/>
            <person name="Hosono M."/>
            <person name="Torimaru M."/>
            <person name="Fukuda K."/>
            <person name="Mikami N."/>
        </authorList>
    </citation>
    <scope>NUCLEOTIDE SEQUENCE [LARGE SCALE GENOMIC DNA]</scope>
    <source>
        <strain evidence="7 8">KT1a</strain>
    </source>
</reference>
<feature type="compositionally biased region" description="Acidic residues" evidence="5">
    <location>
        <begin position="476"/>
        <end position="486"/>
    </location>
</feature>
<comment type="caution">
    <text evidence="7">The sequence shown here is derived from an EMBL/GenBank/DDBJ whole genome shotgun (WGS) entry which is preliminary data.</text>
</comment>
<keyword evidence="2 4" id="KW-0863">Zinc-finger</keyword>
<organism evidence="7 8">
    <name type="scientific">Mucor flavus</name>
    <dbReference type="NCBI Taxonomy" id="439312"/>
    <lineage>
        <taxon>Eukaryota</taxon>
        <taxon>Fungi</taxon>
        <taxon>Fungi incertae sedis</taxon>
        <taxon>Mucoromycota</taxon>
        <taxon>Mucoromycotina</taxon>
        <taxon>Mucoromycetes</taxon>
        <taxon>Mucorales</taxon>
        <taxon>Mucorineae</taxon>
        <taxon>Mucoraceae</taxon>
        <taxon>Mucor</taxon>
    </lineage>
</organism>
<dbReference type="InterPro" id="IPR004181">
    <property type="entry name" value="Znf_MIZ"/>
</dbReference>
<dbReference type="PANTHER" id="PTHR10782:SF4">
    <property type="entry name" value="TONALLI, ISOFORM E"/>
    <property type="match status" value="1"/>
</dbReference>
<keyword evidence="1" id="KW-0479">Metal-binding</keyword>
<dbReference type="EMBL" id="BAABUK010000010">
    <property type="protein sequence ID" value="GAA5811456.1"/>
    <property type="molecule type" value="Genomic_DNA"/>
</dbReference>
<feature type="region of interest" description="Disordered" evidence="5">
    <location>
        <begin position="476"/>
        <end position="495"/>
    </location>
</feature>
<evidence type="ECO:0000313" key="7">
    <source>
        <dbReference type="EMBL" id="GAA5811456.1"/>
    </source>
</evidence>